<reference evidence="4 5" key="1">
    <citation type="journal article" date="2016" name="Genome Announc.">
        <title>First Complete Genome Sequence of a Subdivision 6 Acidobacterium Strain.</title>
        <authorList>
            <person name="Huang S."/>
            <person name="Vieira S."/>
            <person name="Bunk B."/>
            <person name="Riedel T."/>
            <person name="Sproer C."/>
            <person name="Overmann J."/>
        </authorList>
    </citation>
    <scope>NUCLEOTIDE SEQUENCE [LARGE SCALE GENOMIC DNA]</scope>
    <source>
        <strain evidence="5">DSM 100886 HEG_-6_39</strain>
    </source>
</reference>
<keyword evidence="2 4" id="KW-0067">ATP-binding</keyword>
<keyword evidence="1" id="KW-0547">Nucleotide-binding</keyword>
<organism evidence="4 5">
    <name type="scientific">Luteitalea pratensis</name>
    <dbReference type="NCBI Taxonomy" id="1855912"/>
    <lineage>
        <taxon>Bacteria</taxon>
        <taxon>Pseudomonadati</taxon>
        <taxon>Acidobacteriota</taxon>
        <taxon>Vicinamibacteria</taxon>
        <taxon>Vicinamibacterales</taxon>
        <taxon>Vicinamibacteraceae</taxon>
        <taxon>Luteitalea</taxon>
    </lineage>
</organism>
<dbReference type="STRING" id="1855912.LuPra_03272"/>
<dbReference type="PATRIC" id="fig|1813736.3.peg.3478"/>
<evidence type="ECO:0000256" key="2">
    <source>
        <dbReference type="ARBA" id="ARBA00022840"/>
    </source>
</evidence>
<dbReference type="Proteomes" id="UP000076079">
    <property type="component" value="Chromosome"/>
</dbReference>
<evidence type="ECO:0000313" key="5">
    <source>
        <dbReference type="Proteomes" id="UP000076079"/>
    </source>
</evidence>
<dbReference type="PROSITE" id="PS50893">
    <property type="entry name" value="ABC_TRANSPORTER_2"/>
    <property type="match status" value="1"/>
</dbReference>
<proteinExistence type="predicted"/>
<dbReference type="InterPro" id="IPR003439">
    <property type="entry name" value="ABC_transporter-like_ATP-bd"/>
</dbReference>
<dbReference type="InterPro" id="IPR017871">
    <property type="entry name" value="ABC_transporter-like_CS"/>
</dbReference>
<keyword evidence="5" id="KW-1185">Reference proteome</keyword>
<name>A0A143PQE9_LUTPR</name>
<dbReference type="Gene3D" id="3.40.50.300">
    <property type="entry name" value="P-loop containing nucleotide triphosphate hydrolases"/>
    <property type="match status" value="1"/>
</dbReference>
<dbReference type="GO" id="GO:0016887">
    <property type="term" value="F:ATP hydrolysis activity"/>
    <property type="evidence" value="ECO:0007669"/>
    <property type="project" value="InterPro"/>
</dbReference>
<dbReference type="GO" id="GO:0005524">
    <property type="term" value="F:ATP binding"/>
    <property type="evidence" value="ECO:0007669"/>
    <property type="project" value="UniProtKB-KW"/>
</dbReference>
<evidence type="ECO:0000256" key="1">
    <source>
        <dbReference type="ARBA" id="ARBA00022741"/>
    </source>
</evidence>
<dbReference type="InterPro" id="IPR051921">
    <property type="entry name" value="ABC_osmolyte_uptake_ATP-bind"/>
</dbReference>
<dbReference type="InterPro" id="IPR027417">
    <property type="entry name" value="P-loop_NTPase"/>
</dbReference>
<dbReference type="AlphaFoldDB" id="A0A143PQE9"/>
<dbReference type="InterPro" id="IPR003593">
    <property type="entry name" value="AAA+_ATPase"/>
</dbReference>
<dbReference type="EMBL" id="CP015136">
    <property type="protein sequence ID" value="AMY10044.1"/>
    <property type="molecule type" value="Genomic_DNA"/>
</dbReference>
<evidence type="ECO:0000259" key="3">
    <source>
        <dbReference type="PROSITE" id="PS50893"/>
    </source>
</evidence>
<dbReference type="PROSITE" id="PS00211">
    <property type="entry name" value="ABC_TRANSPORTER_1"/>
    <property type="match status" value="1"/>
</dbReference>
<accession>A0A143PQE9</accession>
<dbReference type="SMART" id="SM00382">
    <property type="entry name" value="AAA"/>
    <property type="match status" value="1"/>
</dbReference>
<evidence type="ECO:0000313" key="4">
    <source>
        <dbReference type="EMBL" id="AMY10044.1"/>
    </source>
</evidence>
<gene>
    <name evidence="4" type="primary">proV</name>
    <name evidence="4" type="ORF">LuPra_03272</name>
</gene>
<dbReference type="PANTHER" id="PTHR43869:SF1">
    <property type="entry name" value="GLYCINE BETAINE_PROLINE BETAINE TRANSPORT SYSTEM ATP-BINDING PROTEIN PROV"/>
    <property type="match status" value="1"/>
</dbReference>
<reference evidence="5" key="2">
    <citation type="submission" date="2016-04" db="EMBL/GenBank/DDBJ databases">
        <title>First Complete Genome Sequence of a Subdivision 6 Acidobacterium.</title>
        <authorList>
            <person name="Huang S."/>
            <person name="Vieira S."/>
            <person name="Bunk B."/>
            <person name="Riedel T."/>
            <person name="Sproeer C."/>
            <person name="Overmann J."/>
        </authorList>
    </citation>
    <scope>NUCLEOTIDE SEQUENCE [LARGE SCALE GENOMIC DNA]</scope>
    <source>
        <strain evidence="5">DSM 100886 HEG_-6_39</strain>
    </source>
</reference>
<feature type="domain" description="ABC transporter" evidence="3">
    <location>
        <begin position="50"/>
        <end position="290"/>
    </location>
</feature>
<dbReference type="Pfam" id="PF00005">
    <property type="entry name" value="ABC_tran"/>
    <property type="match status" value="1"/>
</dbReference>
<sequence>MNDDALRFEDVDVLYPRTADRSMRRLSKSLRPGNRRSRVQAAIAACDAGAERDEVARQHQVTVAVRHASLTVGRGEFVVVMGLSGSGKSTLLRTANRLTPVTRGHVWVPHEGTSIDVATCDPATLRQLRLTRIAMVFQQFALIPSRTVRQNVGLGLEFRGETLDTRNRVADEKLALVGLSDWADRHIGELSGGMQQRVGLARALATDADILLMDEPFSALDAVIRRKLQDELRALQAQVRKTILFVTHDIDEAVRLGDRIAVMQEGRIVQVGTPDEIRNAPASAYVADFLKQDR</sequence>
<dbReference type="RefSeq" id="WP_237050613.1">
    <property type="nucleotide sequence ID" value="NZ_CP015136.1"/>
</dbReference>
<dbReference type="SUPFAM" id="SSF52540">
    <property type="entry name" value="P-loop containing nucleoside triphosphate hydrolases"/>
    <property type="match status" value="1"/>
</dbReference>
<dbReference type="KEGG" id="abac:LuPra_03272"/>
<dbReference type="PANTHER" id="PTHR43869">
    <property type="entry name" value="GLYCINE BETAINE/PROLINE BETAINE TRANSPORT SYSTEM ATP-BINDING PROTEIN PROV"/>
    <property type="match status" value="1"/>
</dbReference>
<protein>
    <submittedName>
        <fullName evidence="4">Glycine betaine/L-proline transport ATP-binding protein ProV</fullName>
    </submittedName>
</protein>